<dbReference type="PANTHER" id="PTHR11080">
    <property type="entry name" value="PYRAZINAMIDASE/NICOTINAMIDASE"/>
    <property type="match status" value="1"/>
</dbReference>
<evidence type="ECO:0000259" key="8">
    <source>
        <dbReference type="Pfam" id="PF00857"/>
    </source>
</evidence>
<dbReference type="Gene3D" id="3.40.50.850">
    <property type="entry name" value="Isochorismatase-like"/>
    <property type="match status" value="1"/>
</dbReference>
<reference evidence="10" key="1">
    <citation type="journal article" date="2019" name="Int. J. Syst. Evol. Microbiol.">
        <title>The Global Catalogue of Microorganisms (GCM) 10K type strain sequencing project: providing services to taxonomists for standard genome sequencing and annotation.</title>
        <authorList>
            <consortium name="The Broad Institute Genomics Platform"/>
            <consortium name="The Broad Institute Genome Sequencing Center for Infectious Disease"/>
            <person name="Wu L."/>
            <person name="Ma J."/>
        </authorList>
    </citation>
    <scope>NUCLEOTIDE SEQUENCE [LARGE SCALE GENOMIC DNA]</scope>
    <source>
        <strain evidence="10">CCUG 60523</strain>
    </source>
</reference>
<evidence type="ECO:0000256" key="6">
    <source>
        <dbReference type="ARBA" id="ARBA00039017"/>
    </source>
</evidence>
<feature type="domain" description="Isochorismatase-like" evidence="8">
    <location>
        <begin position="10"/>
        <end position="208"/>
    </location>
</feature>
<dbReference type="InterPro" id="IPR036380">
    <property type="entry name" value="Isochorismatase-like_sf"/>
</dbReference>
<comment type="caution">
    <text evidence="9">The sequence shown here is derived from an EMBL/GenBank/DDBJ whole genome shotgun (WGS) entry which is preliminary data.</text>
</comment>
<comment type="similarity">
    <text evidence="1">Belongs to the isochorismatase family.</text>
</comment>
<evidence type="ECO:0000256" key="5">
    <source>
        <dbReference type="ARBA" id="ARBA00037900"/>
    </source>
</evidence>
<organism evidence="9 10">
    <name type="scientific">Algoriphagus namhaensis</name>
    <dbReference type="NCBI Taxonomy" id="915353"/>
    <lineage>
        <taxon>Bacteria</taxon>
        <taxon>Pseudomonadati</taxon>
        <taxon>Bacteroidota</taxon>
        <taxon>Cytophagia</taxon>
        <taxon>Cytophagales</taxon>
        <taxon>Cyclobacteriaceae</taxon>
        <taxon>Algoriphagus</taxon>
    </lineage>
</organism>
<evidence type="ECO:0000256" key="3">
    <source>
        <dbReference type="ARBA" id="ARBA00022723"/>
    </source>
</evidence>
<dbReference type="PANTHER" id="PTHR11080:SF2">
    <property type="entry name" value="LD05707P"/>
    <property type="match status" value="1"/>
</dbReference>
<evidence type="ECO:0000256" key="4">
    <source>
        <dbReference type="ARBA" id="ARBA00022801"/>
    </source>
</evidence>
<comment type="pathway">
    <text evidence="5">Cofactor biosynthesis; nicotinate biosynthesis; nicotinate from nicotinamide: step 1/1.</text>
</comment>
<evidence type="ECO:0000313" key="10">
    <source>
        <dbReference type="Proteomes" id="UP001595805"/>
    </source>
</evidence>
<dbReference type="RefSeq" id="WP_377906363.1">
    <property type="nucleotide sequence ID" value="NZ_JBHRZS010000007.1"/>
</dbReference>
<evidence type="ECO:0000256" key="2">
    <source>
        <dbReference type="ARBA" id="ARBA00022642"/>
    </source>
</evidence>
<gene>
    <name evidence="9" type="primary">pncA</name>
    <name evidence="9" type="ORF">ACFOSV_12580</name>
</gene>
<keyword evidence="10" id="KW-1185">Reference proteome</keyword>
<dbReference type="Proteomes" id="UP001595805">
    <property type="component" value="Unassembled WGS sequence"/>
</dbReference>
<dbReference type="GO" id="GO:0008936">
    <property type="term" value="F:nicotinamidase activity"/>
    <property type="evidence" value="ECO:0007669"/>
    <property type="project" value="UniProtKB-EC"/>
</dbReference>
<dbReference type="InterPro" id="IPR052347">
    <property type="entry name" value="Isochorismatase_Nicotinamidase"/>
</dbReference>
<dbReference type="NCBIfam" id="NF008623">
    <property type="entry name" value="PRK11609.1"/>
    <property type="match status" value="1"/>
</dbReference>
<dbReference type="InterPro" id="IPR000868">
    <property type="entry name" value="Isochorismatase-like_dom"/>
</dbReference>
<accession>A0ABV8AVX1</accession>
<evidence type="ECO:0000256" key="7">
    <source>
        <dbReference type="ARBA" id="ARBA00043224"/>
    </source>
</evidence>
<dbReference type="CDD" id="cd01011">
    <property type="entry name" value="nicotinamidase"/>
    <property type="match status" value="1"/>
</dbReference>
<dbReference type="SUPFAM" id="SSF52499">
    <property type="entry name" value="Isochorismatase-like hydrolases"/>
    <property type="match status" value="1"/>
</dbReference>
<keyword evidence="4 9" id="KW-0378">Hydrolase</keyword>
<proteinExistence type="inferred from homology"/>
<protein>
    <recommendedName>
        <fullName evidence="6">nicotinamidase</fullName>
        <ecNumber evidence="6">3.5.1.19</ecNumber>
    </recommendedName>
    <alternativeName>
        <fullName evidence="7">Nicotinamide deamidase</fullName>
    </alternativeName>
</protein>
<keyword evidence="3" id="KW-0479">Metal-binding</keyword>
<evidence type="ECO:0000313" key="9">
    <source>
        <dbReference type="EMBL" id="MFC3881022.1"/>
    </source>
</evidence>
<keyword evidence="2" id="KW-0662">Pyridine nucleotide biosynthesis</keyword>
<name>A0ABV8AVX1_9BACT</name>
<evidence type="ECO:0000256" key="1">
    <source>
        <dbReference type="ARBA" id="ARBA00006336"/>
    </source>
</evidence>
<dbReference type="Pfam" id="PF00857">
    <property type="entry name" value="Isochorismatase"/>
    <property type="match status" value="1"/>
</dbReference>
<dbReference type="EMBL" id="JBHRZS010000007">
    <property type="protein sequence ID" value="MFC3881022.1"/>
    <property type="molecule type" value="Genomic_DNA"/>
</dbReference>
<sequence>MMDINQESDVLLLVDIQNDFLPGGALAVHAGDLILPVVNALQAKFDLIVATQDFHPANHESFAANHKGKKIGEQILLDGLPQILWPVHCVNGTDGAEFSKDLHKDSWRGIIQKGKNPKLDSYSGFFDNAKREDTGLNQLLRGLGVKRVFVVGLALDYCVKFTALDAQELGFETFLITDGTKAVNLNENDGAKALEEIQAAGVKLLQSQDLNKRHV</sequence>
<dbReference type="EC" id="3.5.1.19" evidence="6"/>